<organism evidence="2 3">
    <name type="scientific">Psophocarpus tetragonolobus</name>
    <name type="common">Winged bean</name>
    <name type="synonym">Dolichos tetragonolobus</name>
    <dbReference type="NCBI Taxonomy" id="3891"/>
    <lineage>
        <taxon>Eukaryota</taxon>
        <taxon>Viridiplantae</taxon>
        <taxon>Streptophyta</taxon>
        <taxon>Embryophyta</taxon>
        <taxon>Tracheophyta</taxon>
        <taxon>Spermatophyta</taxon>
        <taxon>Magnoliopsida</taxon>
        <taxon>eudicotyledons</taxon>
        <taxon>Gunneridae</taxon>
        <taxon>Pentapetalae</taxon>
        <taxon>rosids</taxon>
        <taxon>fabids</taxon>
        <taxon>Fabales</taxon>
        <taxon>Fabaceae</taxon>
        <taxon>Papilionoideae</taxon>
        <taxon>50 kb inversion clade</taxon>
        <taxon>NPAAA clade</taxon>
        <taxon>indigoferoid/millettioid clade</taxon>
        <taxon>Phaseoleae</taxon>
        <taxon>Psophocarpus</taxon>
    </lineage>
</organism>
<keyword evidence="3" id="KW-1185">Reference proteome</keyword>
<accession>A0AAN9T2X0</accession>
<feature type="compositionally biased region" description="Basic residues" evidence="1">
    <location>
        <begin position="128"/>
        <end position="139"/>
    </location>
</feature>
<sequence length="193" mass="22484">MDPFLCCQRFPGPRKKGRQSPKGDHFARFGGHLSQPPVPDCVLTPIQFLGQFPLRTKKEIAYSKKNHSIKLVSIIKREKPAPKVRLTPLDRKKRASRFFEGFKPCFSGEHGFPWHLSSTGTPCLQKVPRGRAIRRKRTTRERIPHRQEDRRRPSRGTSRPTGKTDEWREGLYQPNPWDLLQPHDVMRDLGFRV</sequence>
<evidence type="ECO:0000313" key="2">
    <source>
        <dbReference type="EMBL" id="KAK7405702.1"/>
    </source>
</evidence>
<protein>
    <submittedName>
        <fullName evidence="2">Uncharacterized protein</fullName>
    </submittedName>
</protein>
<dbReference type="EMBL" id="JAYMYS010000002">
    <property type="protein sequence ID" value="KAK7405702.1"/>
    <property type="molecule type" value="Genomic_DNA"/>
</dbReference>
<feature type="compositionally biased region" description="Basic and acidic residues" evidence="1">
    <location>
        <begin position="140"/>
        <end position="151"/>
    </location>
</feature>
<comment type="caution">
    <text evidence="2">The sequence shown here is derived from an EMBL/GenBank/DDBJ whole genome shotgun (WGS) entry which is preliminary data.</text>
</comment>
<dbReference type="AlphaFoldDB" id="A0AAN9T2X0"/>
<evidence type="ECO:0000256" key="1">
    <source>
        <dbReference type="SAM" id="MobiDB-lite"/>
    </source>
</evidence>
<proteinExistence type="predicted"/>
<dbReference type="Proteomes" id="UP001386955">
    <property type="component" value="Unassembled WGS sequence"/>
</dbReference>
<name>A0AAN9T2X0_PSOTE</name>
<gene>
    <name evidence="2" type="ORF">VNO78_07309</name>
</gene>
<feature type="region of interest" description="Disordered" evidence="1">
    <location>
        <begin position="123"/>
        <end position="173"/>
    </location>
</feature>
<reference evidence="2 3" key="1">
    <citation type="submission" date="2024-01" db="EMBL/GenBank/DDBJ databases">
        <title>The genomes of 5 underutilized Papilionoideae crops provide insights into root nodulation and disease resistanc.</title>
        <authorList>
            <person name="Jiang F."/>
        </authorList>
    </citation>
    <scope>NUCLEOTIDE SEQUENCE [LARGE SCALE GENOMIC DNA]</scope>
    <source>
        <strain evidence="2">DUOXIRENSHENG_FW03</strain>
        <tissue evidence="2">Leaves</tissue>
    </source>
</reference>
<evidence type="ECO:0000313" key="3">
    <source>
        <dbReference type="Proteomes" id="UP001386955"/>
    </source>
</evidence>